<protein>
    <recommendedName>
        <fullName evidence="3">N-acetyltransferase domain-containing protein</fullName>
    </recommendedName>
</protein>
<dbReference type="EMBL" id="CYXO01000011">
    <property type="protein sequence ID" value="CUN09337.1"/>
    <property type="molecule type" value="Genomic_DNA"/>
</dbReference>
<name>A0A173U4W5_9FIRM</name>
<evidence type="ECO:0000313" key="2">
    <source>
        <dbReference type="Proteomes" id="UP000095597"/>
    </source>
</evidence>
<reference evidence="1 2" key="1">
    <citation type="submission" date="2015-09" db="EMBL/GenBank/DDBJ databases">
        <authorList>
            <consortium name="Pathogen Informatics"/>
        </authorList>
    </citation>
    <scope>NUCLEOTIDE SEQUENCE [LARGE SCALE GENOMIC DNA]</scope>
    <source>
        <strain evidence="1 2">2789STDY5834961</strain>
    </source>
</reference>
<dbReference type="AlphaFoldDB" id="A0A173U4W5"/>
<gene>
    <name evidence="1" type="ORF">ERS852573_01884</name>
</gene>
<dbReference type="InterPro" id="IPR053780">
    <property type="entry name" value="Gp66-like"/>
</dbReference>
<proteinExistence type="predicted"/>
<sequence>MLELVPITLKEANAFVERYHRHHKPVVGHKFSIAASDGEKIVGVAIVGRPVSRYLDNGLTLEVNRLCTDGTRNACSFLYSAAWRAARNLGYKKLITYILVSETGSSLKAAGWKCVGECGGKRWNGRSAPKVDLYPAQMKLRFEVEKGGE</sequence>
<dbReference type="RefSeq" id="WP_055214515.1">
    <property type="nucleotide sequence ID" value="NZ_CYXO01000011.1"/>
</dbReference>
<dbReference type="OrthoDB" id="1653618at2"/>
<accession>A0A173U4W5</accession>
<evidence type="ECO:0000313" key="1">
    <source>
        <dbReference type="EMBL" id="CUN09337.1"/>
    </source>
</evidence>
<evidence type="ECO:0008006" key="3">
    <source>
        <dbReference type="Google" id="ProtNLM"/>
    </source>
</evidence>
<dbReference type="NCBIfam" id="NF045478">
    <property type="entry name" value="XF1762_fam"/>
    <property type="match status" value="1"/>
</dbReference>
<organism evidence="1 2">
    <name type="scientific">Dorea longicatena</name>
    <dbReference type="NCBI Taxonomy" id="88431"/>
    <lineage>
        <taxon>Bacteria</taxon>
        <taxon>Bacillati</taxon>
        <taxon>Bacillota</taxon>
        <taxon>Clostridia</taxon>
        <taxon>Lachnospirales</taxon>
        <taxon>Lachnospiraceae</taxon>
        <taxon>Dorea</taxon>
    </lineage>
</organism>
<dbReference type="Proteomes" id="UP000095597">
    <property type="component" value="Unassembled WGS sequence"/>
</dbReference>